<protein>
    <submittedName>
        <fullName evidence="5">Uncharacterized protein</fullName>
    </submittedName>
</protein>
<keyword evidence="4" id="KW-1133">Transmembrane helix</keyword>
<evidence type="ECO:0000256" key="2">
    <source>
        <dbReference type="ARBA" id="ARBA00023043"/>
    </source>
</evidence>
<keyword evidence="6" id="KW-1185">Reference proteome</keyword>
<evidence type="ECO:0000256" key="1">
    <source>
        <dbReference type="ARBA" id="ARBA00022737"/>
    </source>
</evidence>
<dbReference type="GO" id="GO:0085020">
    <property type="term" value="P:protein K6-linked ubiquitination"/>
    <property type="evidence" value="ECO:0007669"/>
    <property type="project" value="TreeGrafter"/>
</dbReference>
<dbReference type="KEGG" id="lgi:LOTGIDRAFT_173616"/>
<keyword evidence="4" id="KW-0812">Transmembrane</keyword>
<dbReference type="GO" id="GO:0070531">
    <property type="term" value="C:BRCA1-A complex"/>
    <property type="evidence" value="ECO:0007669"/>
    <property type="project" value="TreeGrafter"/>
</dbReference>
<sequence length="248" mass="27504">MDTAKEIAAKFKEAIVQGRTDVVCALISELQKGDNAVLQQVLNEQLTEHGTLLHYTTKSEKADIIRALLSVLLNYVIVILLGKLGKADIIRALLSGGADPGIQNKERKLPLELGTKDIVSVYNEELLQATAQSNLGRVCQLVAAGVDVNLVDSNESKNTPLHWAVSYANRDMVQCLCSRGANVNVYNNEGYKQLYYLYYSQRSQYECGEKKDCEKEAEKHNCQCTEGMHCIDKQCYCGFPTNSNTTMA</sequence>
<gene>
    <name evidence="5" type="ORF">LOTGIDRAFT_173616</name>
</gene>
<dbReference type="STRING" id="225164.V4A6W2"/>
<dbReference type="PANTHER" id="PTHR24171">
    <property type="entry name" value="ANKYRIN REPEAT DOMAIN-CONTAINING PROTEIN 39-RELATED"/>
    <property type="match status" value="1"/>
</dbReference>
<name>V4A6W2_LOTGI</name>
<organism evidence="5 6">
    <name type="scientific">Lottia gigantea</name>
    <name type="common">Giant owl limpet</name>
    <dbReference type="NCBI Taxonomy" id="225164"/>
    <lineage>
        <taxon>Eukaryota</taxon>
        <taxon>Metazoa</taxon>
        <taxon>Spiralia</taxon>
        <taxon>Lophotrochozoa</taxon>
        <taxon>Mollusca</taxon>
        <taxon>Gastropoda</taxon>
        <taxon>Patellogastropoda</taxon>
        <taxon>Lottioidea</taxon>
        <taxon>Lottiidae</taxon>
        <taxon>Lottia</taxon>
    </lineage>
</organism>
<feature type="transmembrane region" description="Helical" evidence="4">
    <location>
        <begin position="64"/>
        <end position="82"/>
    </location>
</feature>
<evidence type="ECO:0000313" key="6">
    <source>
        <dbReference type="Proteomes" id="UP000030746"/>
    </source>
</evidence>
<evidence type="ECO:0000256" key="4">
    <source>
        <dbReference type="SAM" id="Phobius"/>
    </source>
</evidence>
<dbReference type="Proteomes" id="UP000030746">
    <property type="component" value="Unassembled WGS sequence"/>
</dbReference>
<dbReference type="Pfam" id="PF13857">
    <property type="entry name" value="Ank_5"/>
    <property type="match status" value="1"/>
</dbReference>
<dbReference type="CTD" id="20242448"/>
<proteinExistence type="predicted"/>
<accession>V4A6W2</accession>
<dbReference type="AlphaFoldDB" id="V4A6W2"/>
<dbReference type="SMART" id="SM00248">
    <property type="entry name" value="ANK"/>
    <property type="match status" value="2"/>
</dbReference>
<dbReference type="GO" id="GO:0031436">
    <property type="term" value="C:BRCA1-BARD1 complex"/>
    <property type="evidence" value="ECO:0007669"/>
    <property type="project" value="TreeGrafter"/>
</dbReference>
<dbReference type="PROSITE" id="PS50088">
    <property type="entry name" value="ANK_REPEAT"/>
    <property type="match status" value="1"/>
</dbReference>
<keyword evidence="2 3" id="KW-0040">ANK repeat</keyword>
<keyword evidence="1" id="KW-0677">Repeat</keyword>
<dbReference type="EMBL" id="KB200971">
    <property type="protein sequence ID" value="ESO99673.1"/>
    <property type="molecule type" value="Genomic_DNA"/>
</dbReference>
<dbReference type="PANTHER" id="PTHR24171:SF11">
    <property type="entry name" value="26S PROTEASOME NON-ATPASE REGULATORY SUBUNIT 10"/>
    <property type="match status" value="1"/>
</dbReference>
<dbReference type="PROSITE" id="PS50297">
    <property type="entry name" value="ANK_REP_REGION"/>
    <property type="match status" value="1"/>
</dbReference>
<keyword evidence="4" id="KW-0472">Membrane</keyword>
<dbReference type="OrthoDB" id="5806726at2759"/>
<dbReference type="HOGENOM" id="CLU_1121180_0_0_1"/>
<dbReference type="Gene3D" id="1.25.40.20">
    <property type="entry name" value="Ankyrin repeat-containing domain"/>
    <property type="match status" value="2"/>
</dbReference>
<evidence type="ECO:0000313" key="5">
    <source>
        <dbReference type="EMBL" id="ESO99673.1"/>
    </source>
</evidence>
<dbReference type="GeneID" id="20242448"/>
<dbReference type="InterPro" id="IPR002110">
    <property type="entry name" value="Ankyrin_rpt"/>
</dbReference>
<dbReference type="GO" id="GO:0004842">
    <property type="term" value="F:ubiquitin-protein transferase activity"/>
    <property type="evidence" value="ECO:0007669"/>
    <property type="project" value="TreeGrafter"/>
</dbReference>
<reference evidence="5 6" key="1">
    <citation type="journal article" date="2013" name="Nature">
        <title>Insights into bilaterian evolution from three spiralian genomes.</title>
        <authorList>
            <person name="Simakov O."/>
            <person name="Marletaz F."/>
            <person name="Cho S.J."/>
            <person name="Edsinger-Gonzales E."/>
            <person name="Havlak P."/>
            <person name="Hellsten U."/>
            <person name="Kuo D.H."/>
            <person name="Larsson T."/>
            <person name="Lv J."/>
            <person name="Arendt D."/>
            <person name="Savage R."/>
            <person name="Osoegawa K."/>
            <person name="de Jong P."/>
            <person name="Grimwood J."/>
            <person name="Chapman J.A."/>
            <person name="Shapiro H."/>
            <person name="Aerts A."/>
            <person name="Otillar R.P."/>
            <person name="Terry A.Y."/>
            <person name="Boore J.L."/>
            <person name="Grigoriev I.V."/>
            <person name="Lindberg D.R."/>
            <person name="Seaver E.C."/>
            <person name="Weisblat D.A."/>
            <person name="Putnam N.H."/>
            <person name="Rokhsar D.S."/>
        </authorList>
    </citation>
    <scope>NUCLEOTIDE SEQUENCE [LARGE SCALE GENOMIC DNA]</scope>
</reference>
<dbReference type="SUPFAM" id="SSF48403">
    <property type="entry name" value="Ankyrin repeat"/>
    <property type="match status" value="1"/>
</dbReference>
<dbReference type="RefSeq" id="XP_009049638.1">
    <property type="nucleotide sequence ID" value="XM_009051390.1"/>
</dbReference>
<evidence type="ECO:0000256" key="3">
    <source>
        <dbReference type="PROSITE-ProRule" id="PRU00023"/>
    </source>
</evidence>
<feature type="repeat" description="ANK" evidence="3">
    <location>
        <begin position="156"/>
        <end position="188"/>
    </location>
</feature>
<dbReference type="InterPro" id="IPR036770">
    <property type="entry name" value="Ankyrin_rpt-contain_sf"/>
</dbReference>
<dbReference type="OMA" id="PGIQNNM"/>